<evidence type="ECO:0000313" key="1">
    <source>
        <dbReference type="EMBL" id="EEB33735.1"/>
    </source>
</evidence>
<reference evidence="1 2" key="2">
    <citation type="submission" date="2008-10" db="EMBL/GenBank/DDBJ databases">
        <authorList>
            <person name="Fulton L."/>
            <person name="Clifton S."/>
            <person name="Fulton B."/>
            <person name="Xu J."/>
            <person name="Minx P."/>
            <person name="Pepin K.H."/>
            <person name="Johnson M."/>
            <person name="Bhonagiri V."/>
            <person name="Nash W.E."/>
            <person name="Mardis E.R."/>
            <person name="Wilson R.K."/>
        </authorList>
    </citation>
    <scope>NUCLEOTIDE SEQUENCE [LARGE SCALE GENOMIC DNA]</scope>
    <source>
        <strain evidence="1 2">ATCC 29098</strain>
    </source>
</reference>
<gene>
    <name evidence="1" type="ORF">DESPIG_01335</name>
</gene>
<organism evidence="1 2">
    <name type="scientific">Desulfovibrio piger ATCC 29098</name>
    <dbReference type="NCBI Taxonomy" id="411464"/>
    <lineage>
        <taxon>Bacteria</taxon>
        <taxon>Pseudomonadati</taxon>
        <taxon>Thermodesulfobacteriota</taxon>
        <taxon>Desulfovibrionia</taxon>
        <taxon>Desulfovibrionales</taxon>
        <taxon>Desulfovibrionaceae</taxon>
        <taxon>Desulfovibrio</taxon>
    </lineage>
</organism>
<name>B6WTC9_9BACT</name>
<accession>B6WTC9</accession>
<comment type="caution">
    <text evidence="1">The sequence shown here is derived from an EMBL/GenBank/DDBJ whole genome shotgun (WGS) entry which is preliminary data.</text>
</comment>
<evidence type="ECO:0000313" key="2">
    <source>
        <dbReference type="Proteomes" id="UP000003676"/>
    </source>
</evidence>
<proteinExistence type="predicted"/>
<dbReference type="AlphaFoldDB" id="B6WTC9"/>
<reference evidence="1 2" key="1">
    <citation type="submission" date="2008-10" db="EMBL/GenBank/DDBJ databases">
        <title>Draft genome sequence of Desulvovibrio piger (ATCC 29098).</title>
        <authorList>
            <person name="Sudarsanam P."/>
            <person name="Ley R."/>
            <person name="Guruge J."/>
            <person name="Turnbaugh P.J."/>
            <person name="Mahowald M."/>
            <person name="Liep D."/>
            <person name="Gordon J."/>
        </authorList>
    </citation>
    <scope>NUCLEOTIDE SEQUENCE [LARGE SCALE GENOMIC DNA]</scope>
    <source>
        <strain evidence="1 2">ATCC 29098</strain>
    </source>
</reference>
<dbReference type="HOGENOM" id="CLU_2648617_0_0_7"/>
<dbReference type="EMBL" id="ABXU01000031">
    <property type="protein sequence ID" value="EEB33735.1"/>
    <property type="molecule type" value="Genomic_DNA"/>
</dbReference>
<protein>
    <submittedName>
        <fullName evidence="1">Uncharacterized protein</fullName>
    </submittedName>
</protein>
<dbReference type="Proteomes" id="UP000003676">
    <property type="component" value="Unassembled WGS sequence"/>
</dbReference>
<sequence length="76" mass="8764">MQRQGFLFIPRRKIMTKRKQPPIECRLRPNYTKKCVACGHGPVVDVYTRDGHFVNSTAMCGACSFGKEKYADPQNW</sequence>